<keyword evidence="3 4" id="KW-0560">Oxidoreductase</keyword>
<dbReference type="EMBL" id="PQWO01000002">
    <property type="protein sequence ID" value="PZD74696.1"/>
    <property type="molecule type" value="Genomic_DNA"/>
</dbReference>
<evidence type="ECO:0000256" key="1">
    <source>
        <dbReference type="ARBA" id="ARBA00004953"/>
    </source>
</evidence>
<evidence type="ECO:0000256" key="3">
    <source>
        <dbReference type="ARBA" id="ARBA00023002"/>
    </source>
</evidence>
<comment type="pathway">
    <text evidence="1">Cofactor biosynthesis; adenosylcobalamin biosynthesis.</text>
</comment>
<protein>
    <submittedName>
        <fullName evidence="4">Cobalt-precorrin-6A reductase</fullName>
        <ecNumber evidence="4">1.3.1.106</ecNumber>
    </submittedName>
</protein>
<sequence>MLRHVSMLSRDTPPQIWLIGGTTEGLELAELIAQQSLRCTVSVTTDVARYPYPCSPLLQICIRQFNYTTLTQFLTVQNVAVILDASHPHAAEISTLAIQVAQDFQIPYLRVERPTITEMACGVQEVQNVAAVLTPEYLLGQRVLLTLGAKALNQFQPWQSRSTLFARILPSETALQAAMAAGFAQKRLIALRPPISMELEMALWRQWNVERVVTKASGQPGGEGVKRQVAEALGIPLVVIQRPQLAYPQQTGDLRVAIAFCQQTLQNLSRKG</sequence>
<dbReference type="NCBIfam" id="TIGR00715">
    <property type="entry name" value="precor6x_red"/>
    <property type="match status" value="1"/>
</dbReference>
<proteinExistence type="predicted"/>
<evidence type="ECO:0000313" key="5">
    <source>
        <dbReference type="Proteomes" id="UP000248857"/>
    </source>
</evidence>
<name>A0A2W1JNA0_9CYAN</name>
<dbReference type="NCBIfam" id="NF005970">
    <property type="entry name" value="PRK08057.1-4"/>
    <property type="match status" value="1"/>
</dbReference>
<dbReference type="InterPro" id="IPR003723">
    <property type="entry name" value="Precorrin-6x_reduct"/>
</dbReference>
<dbReference type="EC" id="1.3.1.106" evidence="4"/>
<dbReference type="GO" id="GO:0016994">
    <property type="term" value="F:precorrin-6A reductase activity"/>
    <property type="evidence" value="ECO:0007669"/>
    <property type="project" value="InterPro"/>
</dbReference>
<dbReference type="PROSITE" id="PS51014">
    <property type="entry name" value="COBK_CBIJ"/>
    <property type="match status" value="1"/>
</dbReference>
<dbReference type="AlphaFoldDB" id="A0A2W1JNA0"/>
<gene>
    <name evidence="4" type="primary">cbiJ</name>
    <name evidence="4" type="ORF">C1752_00677</name>
</gene>
<dbReference type="UniPathway" id="UPA00148"/>
<dbReference type="PANTHER" id="PTHR36925:SF1">
    <property type="entry name" value="COBALT-PRECORRIN-6A REDUCTASE"/>
    <property type="match status" value="1"/>
</dbReference>
<organism evidence="4 5">
    <name type="scientific">Acaryochloris thomasi RCC1774</name>
    <dbReference type="NCBI Taxonomy" id="1764569"/>
    <lineage>
        <taxon>Bacteria</taxon>
        <taxon>Bacillati</taxon>
        <taxon>Cyanobacteriota</taxon>
        <taxon>Cyanophyceae</taxon>
        <taxon>Acaryochloridales</taxon>
        <taxon>Acaryochloridaceae</taxon>
        <taxon>Acaryochloris</taxon>
        <taxon>Acaryochloris thomasi</taxon>
    </lineage>
</organism>
<dbReference type="Pfam" id="PF02571">
    <property type="entry name" value="CbiJ"/>
    <property type="match status" value="1"/>
</dbReference>
<dbReference type="Proteomes" id="UP000248857">
    <property type="component" value="Unassembled WGS sequence"/>
</dbReference>
<dbReference type="PANTHER" id="PTHR36925">
    <property type="entry name" value="COBALT-PRECORRIN-6A REDUCTASE"/>
    <property type="match status" value="1"/>
</dbReference>
<keyword evidence="5" id="KW-1185">Reference proteome</keyword>
<evidence type="ECO:0000313" key="4">
    <source>
        <dbReference type="EMBL" id="PZD74696.1"/>
    </source>
</evidence>
<dbReference type="GO" id="GO:0009236">
    <property type="term" value="P:cobalamin biosynthetic process"/>
    <property type="evidence" value="ECO:0007669"/>
    <property type="project" value="UniProtKB-UniPathway"/>
</dbReference>
<accession>A0A2W1JNA0</accession>
<comment type="caution">
    <text evidence="4">The sequence shown here is derived from an EMBL/GenBank/DDBJ whole genome shotgun (WGS) entry which is preliminary data.</text>
</comment>
<reference evidence="4 5" key="1">
    <citation type="journal article" date="2018" name="Sci. Rep.">
        <title>A novel species of the marine cyanobacterium Acaryochloris with a unique pigment content and lifestyle.</title>
        <authorList>
            <person name="Partensky F."/>
            <person name="Six C."/>
            <person name="Ratin M."/>
            <person name="Garczarek L."/>
            <person name="Vaulot D."/>
            <person name="Probert I."/>
            <person name="Calteau A."/>
            <person name="Gourvil P."/>
            <person name="Marie D."/>
            <person name="Grebert T."/>
            <person name="Bouchier C."/>
            <person name="Le Panse S."/>
            <person name="Gachenot M."/>
            <person name="Rodriguez F."/>
            <person name="Garrido J.L."/>
        </authorList>
    </citation>
    <scope>NUCLEOTIDE SEQUENCE [LARGE SCALE GENOMIC DNA]</scope>
    <source>
        <strain evidence="4 5">RCC1774</strain>
    </source>
</reference>
<evidence type="ECO:0000256" key="2">
    <source>
        <dbReference type="ARBA" id="ARBA00022573"/>
    </source>
</evidence>
<keyword evidence="2" id="KW-0169">Cobalamin biosynthesis</keyword>
<dbReference type="RefSeq" id="WP_233501313.1">
    <property type="nucleotide sequence ID" value="NZ_CAWNWM010000002.1"/>
</dbReference>